<dbReference type="InterPro" id="IPR012337">
    <property type="entry name" value="RNaseH-like_sf"/>
</dbReference>
<organism evidence="2 3">
    <name type="scientific">Cirrhinus molitorella</name>
    <name type="common">mud carp</name>
    <dbReference type="NCBI Taxonomy" id="172907"/>
    <lineage>
        <taxon>Eukaryota</taxon>
        <taxon>Metazoa</taxon>
        <taxon>Chordata</taxon>
        <taxon>Craniata</taxon>
        <taxon>Vertebrata</taxon>
        <taxon>Euteleostomi</taxon>
        <taxon>Actinopterygii</taxon>
        <taxon>Neopterygii</taxon>
        <taxon>Teleostei</taxon>
        <taxon>Ostariophysi</taxon>
        <taxon>Cypriniformes</taxon>
        <taxon>Cyprinidae</taxon>
        <taxon>Labeoninae</taxon>
        <taxon>Labeonini</taxon>
        <taxon>Cirrhinus</taxon>
    </lineage>
</organism>
<gene>
    <name evidence="2" type="ORF">QQF64_034202</name>
</gene>
<evidence type="ECO:0000313" key="2">
    <source>
        <dbReference type="EMBL" id="KAL1268839.1"/>
    </source>
</evidence>
<dbReference type="PANTHER" id="PTHR37984">
    <property type="entry name" value="PROTEIN CBG26694"/>
    <property type="match status" value="1"/>
</dbReference>
<keyword evidence="3" id="KW-1185">Reference proteome</keyword>
<dbReference type="Gene3D" id="3.30.420.10">
    <property type="entry name" value="Ribonuclease H-like superfamily/Ribonuclease H"/>
    <property type="match status" value="1"/>
</dbReference>
<comment type="caution">
    <text evidence="2">The sequence shown here is derived from an EMBL/GenBank/DDBJ whole genome shotgun (WGS) entry which is preliminary data.</text>
</comment>
<dbReference type="InterPro" id="IPR036397">
    <property type="entry name" value="RNaseH_sf"/>
</dbReference>
<proteinExistence type="predicted"/>
<dbReference type="EMBL" id="JAYMGO010000009">
    <property type="protein sequence ID" value="KAL1268839.1"/>
    <property type="molecule type" value="Genomic_DNA"/>
</dbReference>
<dbReference type="InterPro" id="IPR050951">
    <property type="entry name" value="Retrovirus_Pol_polyprotein"/>
</dbReference>
<accession>A0ABR3MW28</accession>
<dbReference type="Proteomes" id="UP001558613">
    <property type="component" value="Unassembled WGS sequence"/>
</dbReference>
<evidence type="ECO:0000259" key="1">
    <source>
        <dbReference type="PROSITE" id="PS50994"/>
    </source>
</evidence>
<evidence type="ECO:0000313" key="3">
    <source>
        <dbReference type="Proteomes" id="UP001558613"/>
    </source>
</evidence>
<dbReference type="InterPro" id="IPR001584">
    <property type="entry name" value="Integrase_cat-core"/>
</dbReference>
<reference evidence="2 3" key="1">
    <citation type="submission" date="2023-09" db="EMBL/GenBank/DDBJ databases">
        <authorList>
            <person name="Wang M."/>
        </authorList>
    </citation>
    <scope>NUCLEOTIDE SEQUENCE [LARGE SCALE GENOMIC DNA]</scope>
    <source>
        <strain evidence="2">GT-2023</strain>
        <tissue evidence="2">Liver</tissue>
    </source>
</reference>
<dbReference type="PROSITE" id="PS50994">
    <property type="entry name" value="INTEGRASE"/>
    <property type="match status" value="1"/>
</dbReference>
<sequence>MQEVWKLLGIHAQLHISRHPMASGQVERGNKTVVSMLKKYVSTNQKDWDIKLPLVLMAIRATPHRPTGVPPFEMMTGRQMTLPLHHSPVPGRAA</sequence>
<feature type="domain" description="Integrase catalytic" evidence="1">
    <location>
        <begin position="1"/>
        <end position="79"/>
    </location>
</feature>
<name>A0ABR3MW28_9TELE</name>
<dbReference type="SUPFAM" id="SSF53098">
    <property type="entry name" value="Ribonuclease H-like"/>
    <property type="match status" value="1"/>
</dbReference>
<protein>
    <recommendedName>
        <fullName evidence="1">Integrase catalytic domain-containing protein</fullName>
    </recommendedName>
</protein>
<dbReference type="PANTHER" id="PTHR37984:SF12">
    <property type="entry name" value="RIBONUCLEASE H"/>
    <property type="match status" value="1"/>
</dbReference>